<keyword evidence="4 10" id="KW-0812">Transmembrane</keyword>
<dbReference type="InterPro" id="IPR003439">
    <property type="entry name" value="ABC_transporter-like_ATP-bd"/>
</dbReference>
<feature type="region of interest" description="Disordered" evidence="9">
    <location>
        <begin position="713"/>
        <end position="741"/>
    </location>
</feature>
<dbReference type="GO" id="GO:0005524">
    <property type="term" value="F:ATP binding"/>
    <property type="evidence" value="ECO:0007669"/>
    <property type="project" value="UniProtKB-KW"/>
</dbReference>
<feature type="transmembrane region" description="Helical" evidence="10">
    <location>
        <begin position="761"/>
        <end position="787"/>
    </location>
</feature>
<feature type="transmembrane region" description="Helical" evidence="10">
    <location>
        <begin position="908"/>
        <end position="930"/>
    </location>
</feature>
<feature type="compositionally biased region" description="Polar residues" evidence="9">
    <location>
        <begin position="720"/>
        <end position="731"/>
    </location>
</feature>
<feature type="compositionally biased region" description="Basic and acidic residues" evidence="9">
    <location>
        <begin position="1073"/>
        <end position="1090"/>
    </location>
</feature>
<evidence type="ECO:0000256" key="9">
    <source>
        <dbReference type="SAM" id="MobiDB-lite"/>
    </source>
</evidence>
<evidence type="ECO:0000256" key="8">
    <source>
        <dbReference type="ARBA" id="ARBA00023136"/>
    </source>
</evidence>
<dbReference type="VEuPathDB" id="FungiDB:jhhlp_001568"/>
<dbReference type="SUPFAM" id="SSF52540">
    <property type="entry name" value="P-loop containing nucleoside triphosphate hydrolases"/>
    <property type="match status" value="2"/>
</dbReference>
<feature type="transmembrane region" description="Helical" evidence="10">
    <location>
        <begin position="215"/>
        <end position="237"/>
    </location>
</feature>
<dbReference type="InterPro" id="IPR011527">
    <property type="entry name" value="ABC1_TM_dom"/>
</dbReference>
<dbReference type="GO" id="GO:0015421">
    <property type="term" value="F:ABC-type oligopeptide transporter activity"/>
    <property type="evidence" value="ECO:0007669"/>
    <property type="project" value="TreeGrafter"/>
</dbReference>
<feature type="transmembrane region" description="Helical" evidence="10">
    <location>
        <begin position="118"/>
        <end position="140"/>
    </location>
</feature>
<dbReference type="InterPro" id="IPR027417">
    <property type="entry name" value="P-loop_NTPase"/>
</dbReference>
<sequence>MAEPEVVAEKRTAAVEAPTSETSESPKEQPPKTSILTFFQLLFYANPTWRDVLLLLVGTVSAIASGVPFPLMGIIFGQLLDDMNDSSCDNPGSTITDPVAAKELQDHLQSEVNKKVLILVYLGIASFVLIYVYIVCWNLFSQRLAQRLREMYFITLLGQDATFFDTRKAGEVSSRLNSDIQVVQSGTSEKVGMYIATISFFITAYVVGFTRDAKLAGMLISLAPAFLLMGVLGGHFIEKFTGAVSAAIGQASSVASEALNHISVVHAFSAAPRLEKKFSSSMLEARKAGIKKANTSAVQAGALYFIAFSANALAFWQGSIKIAQTVEGNGSDASIGQIYTVVFLIVDACVLLSQVAPFLSMFSAASAAFVKLRDDINHKPAINGAGEEGLKPEKPSEGTIEFRDVEFAYPSRPDQTTLNGVSIKIPAGKHTAVVGPSGGGKSTIVALIMRLYDPIKGELLLDDVPLKNYNVRYIRSLIGMVQQEPTLLNRSVLENIALGLFNSSNPRHAELQSTLLSADLANLAAEVKDGKDLIEASASYSASVQTIAKLVSEAADLADASSFIKKLQFGFGTLVGTGGSQLSGGQRQRVALARALIRDPKILVLDEATASLDSATEQRIQANLERIAQGRSVLSVAHRLSTIKNADNIIVFKAGAVVEQGNHAELIAHGGEYAELVRLQSLNKEDEDDNASTVREESSIELAKVGPIVSVKSEKAANEPPSSAGTGSEASKQTDEDDVLKRPMGGGTVLKKISYFIRPNIPFLIAGAIAAFIVGCTYSATGIIFGQTVGKVNSCTEPDRIRSLGKLMSGMFFMLACVEFLANFTSWSSFGLISEKLLYRLRVLSFRSLFKQGLDFHQSHSRDPSSLLSIITKDTTELGGFSGSVMGTLLAVTVNLLVAIILSHIMAWKIAIVCLVLIPIQFGAGIMQMLELARHQRRHTEAFSKAVGITVEAVNSIKTISTLSLEQEVYHTYRRVLKKPRKEMTGASVYVNLYLAIAYSIGNFIYSFAYWWGAKLIIKGEYSPTQFFTILIAMLVGAQLWGQMFALAPEVTRARLAASRVLNLVDLGQAEGDKRPTLPDLERKSERDAEAAVDATNGSGLPNGTGGLRVSFKDVTFSYPARPELTILEKVSFELEPGKFCGLVGPSGAGKSTIMALVQGMYKTSSGSVQLDGVDIGRMENASFRDQIAIVPQDPALFDGTIRFNVGLGARPGQEATREEIEAACRVANMHDVIMALPQGYDTECGPNGSRLSGGQRQRLAIARALVRKPRLLLLDESTSALDAENERALQEGLERAARGITVLAITHRIHTVRRADIILVVEGGRVVDQGTHDDLIQTSESYRANALHQQLH</sequence>
<feature type="transmembrane region" description="Helical" evidence="10">
    <location>
        <begin position="1025"/>
        <end position="1047"/>
    </location>
</feature>
<dbReference type="FunFam" id="1.20.1560.10:FF:000057">
    <property type="entry name" value="ABC multidrug transporter SitT"/>
    <property type="match status" value="2"/>
</dbReference>
<feature type="domain" description="ABC transmembrane type-1" evidence="12">
    <location>
        <begin position="765"/>
        <end position="1053"/>
    </location>
</feature>
<feature type="transmembrane region" description="Helical" evidence="10">
    <location>
        <begin position="807"/>
        <end position="833"/>
    </location>
</feature>
<evidence type="ECO:0000256" key="6">
    <source>
        <dbReference type="ARBA" id="ARBA00022840"/>
    </source>
</evidence>
<dbReference type="PANTHER" id="PTHR43394:SF1">
    <property type="entry name" value="ATP-BINDING CASSETTE SUB-FAMILY B MEMBER 10, MITOCHONDRIAL"/>
    <property type="match status" value="1"/>
</dbReference>
<evidence type="ECO:0000256" key="3">
    <source>
        <dbReference type="ARBA" id="ARBA00022448"/>
    </source>
</evidence>
<evidence type="ECO:0000256" key="7">
    <source>
        <dbReference type="ARBA" id="ARBA00022989"/>
    </source>
</evidence>
<dbReference type="SUPFAM" id="SSF90123">
    <property type="entry name" value="ABC transporter transmembrane region"/>
    <property type="match status" value="2"/>
</dbReference>
<accession>A0A2N3NIM2</accession>
<organism evidence="13 14">
    <name type="scientific">Lomentospora prolificans</name>
    <dbReference type="NCBI Taxonomy" id="41688"/>
    <lineage>
        <taxon>Eukaryota</taxon>
        <taxon>Fungi</taxon>
        <taxon>Dikarya</taxon>
        <taxon>Ascomycota</taxon>
        <taxon>Pezizomycotina</taxon>
        <taxon>Sordariomycetes</taxon>
        <taxon>Hypocreomycetidae</taxon>
        <taxon>Microascales</taxon>
        <taxon>Microascaceae</taxon>
        <taxon>Lomentospora</taxon>
    </lineage>
</organism>
<comment type="subcellular location">
    <subcellularLocation>
        <location evidence="1">Membrane</location>
        <topology evidence="1">Multi-pass membrane protein</topology>
    </subcellularLocation>
</comment>
<feature type="domain" description="ABC transporter" evidence="11">
    <location>
        <begin position="1110"/>
        <end position="1349"/>
    </location>
</feature>
<dbReference type="EMBL" id="NLAX01000004">
    <property type="protein sequence ID" value="PKS12268.1"/>
    <property type="molecule type" value="Genomic_DNA"/>
</dbReference>
<dbReference type="Proteomes" id="UP000233524">
    <property type="component" value="Unassembled WGS sequence"/>
</dbReference>
<dbReference type="GO" id="GO:0005743">
    <property type="term" value="C:mitochondrial inner membrane"/>
    <property type="evidence" value="ECO:0007669"/>
    <property type="project" value="TreeGrafter"/>
</dbReference>
<feature type="transmembrane region" description="Helical" evidence="10">
    <location>
        <begin position="878"/>
        <end position="902"/>
    </location>
</feature>
<evidence type="ECO:0000259" key="11">
    <source>
        <dbReference type="PROSITE" id="PS50893"/>
    </source>
</evidence>
<feature type="transmembrane region" description="Helical" evidence="10">
    <location>
        <begin position="191"/>
        <end position="209"/>
    </location>
</feature>
<evidence type="ECO:0000256" key="10">
    <source>
        <dbReference type="SAM" id="Phobius"/>
    </source>
</evidence>
<dbReference type="InterPro" id="IPR039421">
    <property type="entry name" value="Type_1_exporter"/>
</dbReference>
<dbReference type="PANTHER" id="PTHR43394">
    <property type="entry name" value="ATP-DEPENDENT PERMEASE MDL1, MITOCHONDRIAL"/>
    <property type="match status" value="1"/>
</dbReference>
<dbReference type="GO" id="GO:0090374">
    <property type="term" value="P:oligopeptide export from mitochondrion"/>
    <property type="evidence" value="ECO:0007669"/>
    <property type="project" value="TreeGrafter"/>
</dbReference>
<comment type="caution">
    <text evidence="13">The sequence shown here is derived from an EMBL/GenBank/DDBJ whole genome shotgun (WGS) entry which is preliminary data.</text>
</comment>
<evidence type="ECO:0000256" key="1">
    <source>
        <dbReference type="ARBA" id="ARBA00004141"/>
    </source>
</evidence>
<keyword evidence="7 10" id="KW-1133">Transmembrane helix</keyword>
<feature type="transmembrane region" description="Helical" evidence="10">
    <location>
        <begin position="296"/>
        <end position="318"/>
    </location>
</feature>
<dbReference type="FunFam" id="3.40.50.300:FF:000913">
    <property type="entry name" value="ABC multidrug transporter SitT"/>
    <property type="match status" value="1"/>
</dbReference>
<feature type="domain" description="ABC transmembrane type-1" evidence="12">
    <location>
        <begin position="56"/>
        <end position="364"/>
    </location>
</feature>
<dbReference type="CDD" id="cd18578">
    <property type="entry name" value="ABC_6TM_Pgp_ABCB1_D2_like"/>
    <property type="match status" value="1"/>
</dbReference>
<evidence type="ECO:0000256" key="2">
    <source>
        <dbReference type="ARBA" id="ARBA00007577"/>
    </source>
</evidence>
<dbReference type="PROSITE" id="PS50893">
    <property type="entry name" value="ABC_TRANSPORTER_2"/>
    <property type="match status" value="2"/>
</dbReference>
<feature type="transmembrane region" description="Helical" evidence="10">
    <location>
        <begin position="338"/>
        <end position="370"/>
    </location>
</feature>
<gene>
    <name evidence="13" type="ORF">jhhlp_001568</name>
</gene>
<dbReference type="STRING" id="41688.A0A2N3NIM2"/>
<protein>
    <submittedName>
        <fullName evidence="13">Uncharacterized protein</fullName>
    </submittedName>
</protein>
<feature type="domain" description="ABC transporter" evidence="11">
    <location>
        <begin position="400"/>
        <end position="679"/>
    </location>
</feature>
<keyword evidence="3" id="KW-0813">Transport</keyword>
<evidence type="ECO:0000256" key="4">
    <source>
        <dbReference type="ARBA" id="ARBA00022692"/>
    </source>
</evidence>
<feature type="region of interest" description="Disordered" evidence="9">
    <location>
        <begin position="1073"/>
        <end position="1102"/>
    </location>
</feature>
<comment type="similarity">
    <text evidence="2">Belongs to the ABC transporter superfamily. ABCB family. Multidrug resistance exporter (TC 3.A.1.201) subfamily.</text>
</comment>
<feature type="transmembrane region" description="Helical" evidence="10">
    <location>
        <begin position="989"/>
        <end position="1013"/>
    </location>
</feature>
<dbReference type="SMART" id="SM00382">
    <property type="entry name" value="AAA"/>
    <property type="match status" value="2"/>
</dbReference>
<dbReference type="OrthoDB" id="6500128at2759"/>
<dbReference type="Pfam" id="PF00664">
    <property type="entry name" value="ABC_membrane"/>
    <property type="match status" value="2"/>
</dbReference>
<keyword evidence="6" id="KW-0067">ATP-binding</keyword>
<evidence type="ECO:0000313" key="13">
    <source>
        <dbReference type="EMBL" id="PKS12268.1"/>
    </source>
</evidence>
<dbReference type="Gene3D" id="3.40.50.300">
    <property type="entry name" value="P-loop containing nucleotide triphosphate hydrolases"/>
    <property type="match status" value="2"/>
</dbReference>
<evidence type="ECO:0000313" key="14">
    <source>
        <dbReference type="Proteomes" id="UP000233524"/>
    </source>
</evidence>
<dbReference type="Pfam" id="PF00005">
    <property type="entry name" value="ABC_tran"/>
    <property type="match status" value="2"/>
</dbReference>
<keyword evidence="14" id="KW-1185">Reference proteome</keyword>
<evidence type="ECO:0000256" key="5">
    <source>
        <dbReference type="ARBA" id="ARBA00022741"/>
    </source>
</evidence>
<feature type="region of interest" description="Disordered" evidence="9">
    <location>
        <begin position="1"/>
        <end position="31"/>
    </location>
</feature>
<dbReference type="InParanoid" id="A0A2N3NIM2"/>
<dbReference type="Gene3D" id="1.20.1560.10">
    <property type="entry name" value="ABC transporter type 1, transmembrane domain"/>
    <property type="match status" value="1"/>
</dbReference>
<dbReference type="PROSITE" id="PS50929">
    <property type="entry name" value="ABC_TM1F"/>
    <property type="match status" value="2"/>
</dbReference>
<keyword evidence="5" id="KW-0547">Nucleotide-binding</keyword>
<reference evidence="13 14" key="1">
    <citation type="journal article" date="2017" name="G3 (Bethesda)">
        <title>First Draft Genome Sequence of the Pathogenic Fungus Lomentospora prolificans (Formerly Scedosporium prolificans).</title>
        <authorList>
            <person name="Luo R."/>
            <person name="Zimin A."/>
            <person name="Workman R."/>
            <person name="Fan Y."/>
            <person name="Pertea G."/>
            <person name="Grossman N."/>
            <person name="Wear M.P."/>
            <person name="Jia B."/>
            <person name="Miller H."/>
            <person name="Casadevall A."/>
            <person name="Timp W."/>
            <person name="Zhang S.X."/>
            <person name="Salzberg S.L."/>
        </authorList>
    </citation>
    <scope>NUCLEOTIDE SEQUENCE [LARGE SCALE GENOMIC DNA]</scope>
    <source>
        <strain evidence="13 14">JHH-5317</strain>
    </source>
</reference>
<dbReference type="InterPro" id="IPR017871">
    <property type="entry name" value="ABC_transporter-like_CS"/>
</dbReference>
<dbReference type="InterPro" id="IPR003593">
    <property type="entry name" value="AAA+_ATPase"/>
</dbReference>
<proteinExistence type="inferred from homology"/>
<keyword evidence="8 10" id="KW-0472">Membrane</keyword>
<dbReference type="InterPro" id="IPR036640">
    <property type="entry name" value="ABC1_TM_sf"/>
</dbReference>
<evidence type="ECO:0000259" key="12">
    <source>
        <dbReference type="PROSITE" id="PS50929"/>
    </source>
</evidence>
<feature type="transmembrane region" description="Helical" evidence="10">
    <location>
        <begin position="52"/>
        <end position="76"/>
    </location>
</feature>
<dbReference type="GO" id="GO:0016887">
    <property type="term" value="F:ATP hydrolysis activity"/>
    <property type="evidence" value="ECO:0007669"/>
    <property type="project" value="InterPro"/>
</dbReference>
<dbReference type="PROSITE" id="PS00211">
    <property type="entry name" value="ABC_TRANSPORTER_1"/>
    <property type="match status" value="2"/>
</dbReference>
<dbReference type="CDD" id="cd18577">
    <property type="entry name" value="ABC_6TM_Pgp_ABCB1_D1_like"/>
    <property type="match status" value="1"/>
</dbReference>
<name>A0A2N3NIM2_9PEZI</name>